<gene>
    <name evidence="3" type="ORF">R4485_19615</name>
</gene>
<accession>A0AAE4VD97</accession>
<dbReference type="AlphaFoldDB" id="A0AAE4VD97"/>
<sequence>MTSYLLQREQTLPLPPNTPYHRGVATYQYPAVTYPYVAETPPPPTGPPPPDVKPPQRPRRWAKAVGISAAATAVLAAAVLGGFAAGRSNPKIVTTPAPTVTAMPAPQTFNSMDADWCREYIAVGNKQKEERRAKGWPRDMAATSLPASAWSPEELKQNEDFQKYLDGYSLAMADLQARAMNPAIKSLMDTDMSATKILVERIKDGTYVPADSVYLDTGASASVGLEELCVEVARG</sequence>
<evidence type="ECO:0000256" key="2">
    <source>
        <dbReference type="SAM" id="Phobius"/>
    </source>
</evidence>
<keyword evidence="2" id="KW-0472">Membrane</keyword>
<reference evidence="3" key="1">
    <citation type="submission" date="2023-10" db="EMBL/GenBank/DDBJ databases">
        <title>Mycolicibacterium fortuitum clinical isolates causing pulmonary infections in humans.</title>
        <authorList>
            <person name="Mejia-Ponce P.M."/>
            <person name="Zenteno-Cuevas R."/>
            <person name="Licona-Cassani C."/>
        </authorList>
    </citation>
    <scope>NUCLEOTIDE SEQUENCE</scope>
    <source>
        <strain evidence="3">M8</strain>
    </source>
</reference>
<dbReference type="Proteomes" id="UP001186041">
    <property type="component" value="Unassembled WGS sequence"/>
</dbReference>
<evidence type="ECO:0000256" key="1">
    <source>
        <dbReference type="SAM" id="MobiDB-lite"/>
    </source>
</evidence>
<name>A0AAE4VD97_MYCFO</name>
<organism evidence="3 4">
    <name type="scientific">Mycolicibacterium fortuitum</name>
    <name type="common">Mycobacterium fortuitum</name>
    <dbReference type="NCBI Taxonomy" id="1766"/>
    <lineage>
        <taxon>Bacteria</taxon>
        <taxon>Bacillati</taxon>
        <taxon>Actinomycetota</taxon>
        <taxon>Actinomycetes</taxon>
        <taxon>Mycobacteriales</taxon>
        <taxon>Mycobacteriaceae</taxon>
        <taxon>Mycolicibacterium</taxon>
    </lineage>
</organism>
<feature type="compositionally biased region" description="Pro residues" evidence="1">
    <location>
        <begin position="40"/>
        <end position="55"/>
    </location>
</feature>
<comment type="caution">
    <text evidence="3">The sequence shown here is derived from an EMBL/GenBank/DDBJ whole genome shotgun (WGS) entry which is preliminary data.</text>
</comment>
<dbReference type="RefSeq" id="WP_317722376.1">
    <property type="nucleotide sequence ID" value="NZ_JAWLVK010000018.1"/>
</dbReference>
<proteinExistence type="predicted"/>
<keyword evidence="2" id="KW-1133">Transmembrane helix</keyword>
<dbReference type="EMBL" id="JAWLVV010000017">
    <property type="protein sequence ID" value="MDV7292384.1"/>
    <property type="molecule type" value="Genomic_DNA"/>
</dbReference>
<feature type="transmembrane region" description="Helical" evidence="2">
    <location>
        <begin position="64"/>
        <end position="85"/>
    </location>
</feature>
<keyword evidence="2" id="KW-0812">Transmembrane</keyword>
<evidence type="ECO:0000313" key="3">
    <source>
        <dbReference type="EMBL" id="MDV7292384.1"/>
    </source>
</evidence>
<protein>
    <submittedName>
        <fullName evidence="3">Uncharacterized protein</fullName>
    </submittedName>
</protein>
<feature type="region of interest" description="Disordered" evidence="1">
    <location>
        <begin position="38"/>
        <end position="60"/>
    </location>
</feature>
<evidence type="ECO:0000313" key="4">
    <source>
        <dbReference type="Proteomes" id="UP001186041"/>
    </source>
</evidence>